<reference evidence="2" key="1">
    <citation type="journal article" date="2021" name="PeerJ">
        <title>Extensive microbial diversity within the chicken gut microbiome revealed by metagenomics and culture.</title>
        <authorList>
            <person name="Gilroy R."/>
            <person name="Ravi A."/>
            <person name="Getino M."/>
            <person name="Pursley I."/>
            <person name="Horton D.L."/>
            <person name="Alikhan N.F."/>
            <person name="Baker D."/>
            <person name="Gharbi K."/>
            <person name="Hall N."/>
            <person name="Watson M."/>
            <person name="Adriaenssens E.M."/>
            <person name="Foster-Nyarko E."/>
            <person name="Jarju S."/>
            <person name="Secka A."/>
            <person name="Antonio M."/>
            <person name="Oren A."/>
            <person name="Chaudhuri R.R."/>
            <person name="La Ragione R."/>
            <person name="Hildebrand F."/>
            <person name="Pallen M.J."/>
        </authorList>
    </citation>
    <scope>NUCLEOTIDE SEQUENCE</scope>
    <source>
        <strain evidence="2">ChiHjej11B10-19426</strain>
    </source>
</reference>
<feature type="signal peptide" evidence="1">
    <location>
        <begin position="1"/>
        <end position="27"/>
    </location>
</feature>
<evidence type="ECO:0000313" key="2">
    <source>
        <dbReference type="EMBL" id="HIZ14438.1"/>
    </source>
</evidence>
<name>A0A9D2DCI8_9BACT</name>
<gene>
    <name evidence="2" type="ORF">H9816_00785</name>
</gene>
<protein>
    <submittedName>
        <fullName evidence="2">Uncharacterized protein</fullName>
    </submittedName>
</protein>
<accession>A0A9D2DCI8</accession>
<organism evidence="2 3">
    <name type="scientific">Candidatus Tidjanibacter faecipullorum</name>
    <dbReference type="NCBI Taxonomy" id="2838766"/>
    <lineage>
        <taxon>Bacteria</taxon>
        <taxon>Pseudomonadati</taxon>
        <taxon>Bacteroidota</taxon>
        <taxon>Bacteroidia</taxon>
        <taxon>Bacteroidales</taxon>
        <taxon>Rikenellaceae</taxon>
        <taxon>Tidjanibacter</taxon>
    </lineage>
</organism>
<dbReference type="EMBL" id="DXCC01000003">
    <property type="protein sequence ID" value="HIZ14438.1"/>
    <property type="molecule type" value="Genomic_DNA"/>
</dbReference>
<dbReference type="Proteomes" id="UP000824014">
    <property type="component" value="Unassembled WGS sequence"/>
</dbReference>
<sequence>MNPMLRKMKYGILFKTLLLGLAVGCSACRQPDGEPTGERRIRFELTLDARTRAPQALDTEQYAARLYLFREETADRYVAAGTMEITGEAFTVGGLDPGVSYRFVFLAIPRSQQPALPTLADGTAYTEAAMTYLAGNQPGQEVFRAIQTFTAADDPATRSVVLTRQNGAIQIRLGNADGSVRNARLEVEALPEMLLQDGTGGQVLSQGAAVALAKSEQPAVTSDYRIAVNLLPAEDITGQGALVLTLADGTEQRYTLRSTSGTIPIYPNQITWLVLRGTGEGGSFEVGFGGDINLDDDAWDGYL</sequence>
<evidence type="ECO:0000256" key="1">
    <source>
        <dbReference type="SAM" id="SignalP"/>
    </source>
</evidence>
<feature type="chain" id="PRO_5038514035" evidence="1">
    <location>
        <begin position="28"/>
        <end position="303"/>
    </location>
</feature>
<dbReference type="AlphaFoldDB" id="A0A9D2DCI8"/>
<reference evidence="2" key="2">
    <citation type="submission" date="2021-04" db="EMBL/GenBank/DDBJ databases">
        <authorList>
            <person name="Gilroy R."/>
        </authorList>
    </citation>
    <scope>NUCLEOTIDE SEQUENCE</scope>
    <source>
        <strain evidence="2">ChiHjej11B10-19426</strain>
    </source>
</reference>
<proteinExistence type="predicted"/>
<evidence type="ECO:0000313" key="3">
    <source>
        <dbReference type="Proteomes" id="UP000824014"/>
    </source>
</evidence>
<comment type="caution">
    <text evidence="2">The sequence shown here is derived from an EMBL/GenBank/DDBJ whole genome shotgun (WGS) entry which is preliminary data.</text>
</comment>
<keyword evidence="1" id="KW-0732">Signal</keyword>